<dbReference type="AlphaFoldDB" id="A0A5C4S2W5"/>
<name>A0A5C4S2W5_PROVB</name>
<evidence type="ECO:0000313" key="3">
    <source>
        <dbReference type="EMBL" id="TNJ37823.1"/>
    </source>
</evidence>
<evidence type="ECO:0000259" key="2">
    <source>
        <dbReference type="Pfam" id="PF13205"/>
    </source>
</evidence>
<dbReference type="EMBL" id="VDCI01000001">
    <property type="protein sequence ID" value="TNJ37823.1"/>
    <property type="molecule type" value="Genomic_DNA"/>
</dbReference>
<feature type="domain" description="SbsA Ig-like" evidence="2">
    <location>
        <begin position="2"/>
        <end position="100"/>
    </location>
</feature>
<protein>
    <recommendedName>
        <fullName evidence="2">SbsA Ig-like domain-containing protein</fullName>
    </recommendedName>
</protein>
<keyword evidence="4" id="KW-1185">Reference proteome</keyword>
<proteinExistence type="predicted"/>
<dbReference type="RefSeq" id="WP_139626061.1">
    <property type="nucleotide sequence ID" value="NZ_VDCI01000001.1"/>
</dbReference>
<gene>
    <name evidence="3" type="ORF">FGF68_01200</name>
</gene>
<organism evidence="3 4">
    <name type="scientific">Prosthecochloris vibrioformis</name>
    <name type="common">Chlorobium vibrioforme</name>
    <dbReference type="NCBI Taxonomy" id="1098"/>
    <lineage>
        <taxon>Bacteria</taxon>
        <taxon>Pseudomonadati</taxon>
        <taxon>Chlorobiota</taxon>
        <taxon>Chlorobiia</taxon>
        <taxon>Chlorobiales</taxon>
        <taxon>Chlorobiaceae</taxon>
        <taxon>Prosthecochloris</taxon>
    </lineage>
</organism>
<dbReference type="InterPro" id="IPR013784">
    <property type="entry name" value="Carb-bd-like_fold"/>
</dbReference>
<reference evidence="3 4" key="1">
    <citation type="submission" date="2019-05" db="EMBL/GenBank/DDBJ databases">
        <title>Draft Whole-Genome sequence of the green sulfur bacterium Prosthecochloris vibrioformis DSM 260.</title>
        <authorList>
            <person name="Meyer T.E."/>
            <person name="Kyndt J.A."/>
        </authorList>
    </citation>
    <scope>NUCLEOTIDE SEQUENCE [LARGE SCALE GENOMIC DNA]</scope>
    <source>
        <strain evidence="3 4">DSM 260</strain>
    </source>
</reference>
<dbReference type="GO" id="GO:0030246">
    <property type="term" value="F:carbohydrate binding"/>
    <property type="evidence" value="ECO:0007669"/>
    <property type="project" value="InterPro"/>
</dbReference>
<comment type="caution">
    <text evidence="3">The sequence shown here is derived from an EMBL/GenBank/DDBJ whole genome shotgun (WGS) entry which is preliminary data.</text>
</comment>
<keyword evidence="1" id="KW-0732">Signal</keyword>
<sequence length="329" mass="35249">MDTEPLVITAVDPAPMSTGITPSEISFSFNRYVTATELRRSLSISPAIAHHEIKSSGKEARLLIPGPLEQDRTYSVTINASLQSTRGNRLNESYSYAFSTGQELDTGLIAGIIYTSSLQPAPEVTVQAYLLDDSAAGPPVGKPDYTVLSGSDGTFRFRNMQEGSYRLLVFRDTNRNGTPDLPGEQYAAGTRAVLPTGTENVLFRLGNYPGENEKTILPSSKDNGAIIGTIQSDVPLVVIEAVHTGNGSSNRVLVSSVSRQTPFLISGLAAGDYVVSAYEPAMQSGTNETPPPWNPGTLIPFSPADQFTVHPAMIKVRAGWTTGNILLEL</sequence>
<dbReference type="InterPro" id="IPR032812">
    <property type="entry name" value="SbsA_Ig"/>
</dbReference>
<dbReference type="Pfam" id="PF13205">
    <property type="entry name" value="Big_5"/>
    <property type="match status" value="1"/>
</dbReference>
<evidence type="ECO:0000256" key="1">
    <source>
        <dbReference type="ARBA" id="ARBA00022729"/>
    </source>
</evidence>
<accession>A0A5C4S2W5</accession>
<dbReference type="SUPFAM" id="SSF49452">
    <property type="entry name" value="Starch-binding domain-like"/>
    <property type="match status" value="1"/>
</dbReference>
<evidence type="ECO:0000313" key="4">
    <source>
        <dbReference type="Proteomes" id="UP000309544"/>
    </source>
</evidence>
<dbReference type="Proteomes" id="UP000309544">
    <property type="component" value="Unassembled WGS sequence"/>
</dbReference>